<protein>
    <submittedName>
        <fullName evidence="1">Exopolysaccharide biosynthesis protein</fullName>
    </submittedName>
</protein>
<gene>
    <name evidence="1" type="ORF">ETEE_3529</name>
</gene>
<accession>A0A076LN81</accession>
<dbReference type="HOGENOM" id="CLU_1394477_0_0_6"/>
<reference evidence="1 2" key="1">
    <citation type="journal article" date="2012" name="PLoS ONE">
        <title>Edwardsiella comparative phylogenomics reveal the new intra/inter-species taxonomic relationships, virulence evolution and niche adaptation mechanisms.</title>
        <authorList>
            <person name="Yang M."/>
            <person name="Lv Y."/>
            <person name="Xiao J."/>
            <person name="Wu H."/>
            <person name="Zheng H."/>
            <person name="Liu Q."/>
            <person name="Zhang Y."/>
            <person name="Wang Q."/>
        </authorList>
    </citation>
    <scope>NUCLEOTIDE SEQUENCE [LARGE SCALE GENOMIC DNA]</scope>
    <source>
        <strain evidence="2">080813</strain>
    </source>
</reference>
<dbReference type="Proteomes" id="UP000028681">
    <property type="component" value="Chromosome"/>
</dbReference>
<evidence type="ECO:0000313" key="1">
    <source>
        <dbReference type="EMBL" id="AIJ09950.1"/>
    </source>
</evidence>
<name>A0A076LN81_9GAMM</name>
<dbReference type="InterPro" id="IPR037226">
    <property type="entry name" value="CAC2185-like_sf"/>
</dbReference>
<dbReference type="KEGG" id="ete:ETEE_3529"/>
<sequence>MLSRLIIKYRMTDILDKIILRNKDFAIISNNCWGFRAYKIAKKPYNTPFIGLYIVPADFIKMCANLSRYIGCTIDKDSFIKSDMPFPVAQIQEITIYFMHYQNEEQAIRKWNDRMARLVSYIAARGVDNIIFKMCERDGEKQHVSEFNALRFPRKISFEKAGSDKRLKDKNGDLLTGDQLFNSRFIYYRKYISLYK</sequence>
<dbReference type="InterPro" id="IPR015037">
    <property type="entry name" value="DUF1919"/>
</dbReference>
<dbReference type="SUPFAM" id="SSF142795">
    <property type="entry name" value="CAC2185-like"/>
    <property type="match status" value="1"/>
</dbReference>
<organism evidence="1 2">
    <name type="scientific">Edwardsiella anguillarum ET080813</name>
    <dbReference type="NCBI Taxonomy" id="667120"/>
    <lineage>
        <taxon>Bacteria</taxon>
        <taxon>Pseudomonadati</taxon>
        <taxon>Pseudomonadota</taxon>
        <taxon>Gammaproteobacteria</taxon>
        <taxon>Enterobacterales</taxon>
        <taxon>Hafniaceae</taxon>
        <taxon>Edwardsiella</taxon>
    </lineage>
</organism>
<dbReference type="AlphaFoldDB" id="A0A076LN81"/>
<dbReference type="EMBL" id="CP006664">
    <property type="protein sequence ID" value="AIJ09950.1"/>
    <property type="molecule type" value="Genomic_DNA"/>
</dbReference>
<evidence type="ECO:0000313" key="2">
    <source>
        <dbReference type="Proteomes" id="UP000028681"/>
    </source>
</evidence>
<dbReference type="RefSeq" id="WP_034165132.1">
    <property type="nucleotide sequence ID" value="NZ_CP006664.1"/>
</dbReference>
<proteinExistence type="predicted"/>
<dbReference type="GeneID" id="33940958"/>
<dbReference type="Pfam" id="PF08942">
    <property type="entry name" value="DUF1919"/>
    <property type="match status" value="1"/>
</dbReference>